<organism evidence="1 2">
    <name type="scientific">Holotrichia oblita</name>
    <name type="common">Chafer beetle</name>
    <dbReference type="NCBI Taxonomy" id="644536"/>
    <lineage>
        <taxon>Eukaryota</taxon>
        <taxon>Metazoa</taxon>
        <taxon>Ecdysozoa</taxon>
        <taxon>Arthropoda</taxon>
        <taxon>Hexapoda</taxon>
        <taxon>Insecta</taxon>
        <taxon>Pterygota</taxon>
        <taxon>Neoptera</taxon>
        <taxon>Endopterygota</taxon>
        <taxon>Coleoptera</taxon>
        <taxon>Polyphaga</taxon>
        <taxon>Scarabaeiformia</taxon>
        <taxon>Scarabaeidae</taxon>
        <taxon>Melolonthinae</taxon>
        <taxon>Holotrichia</taxon>
    </lineage>
</organism>
<keyword evidence="2" id="KW-1185">Reference proteome</keyword>
<reference evidence="1" key="1">
    <citation type="submission" date="2022-04" db="EMBL/GenBank/DDBJ databases">
        <title>Chromosome-scale genome assembly of Holotrichia oblita Faldermann.</title>
        <authorList>
            <person name="Rongchong L."/>
        </authorList>
    </citation>
    <scope>NUCLEOTIDE SEQUENCE</scope>
    <source>
        <strain evidence="1">81SQS9</strain>
    </source>
</reference>
<gene>
    <name evidence="1" type="ORF">MML48_6g00002568</name>
</gene>
<evidence type="ECO:0000313" key="1">
    <source>
        <dbReference type="EMBL" id="KAI4459369.1"/>
    </source>
</evidence>
<proteinExistence type="predicted"/>
<comment type="caution">
    <text evidence="1">The sequence shown here is derived from an EMBL/GenBank/DDBJ whole genome shotgun (WGS) entry which is preliminary data.</text>
</comment>
<name>A0ACB9SY67_HOLOL</name>
<sequence length="193" mass="22141">MWSDESNIELFGQPGAAYVRRRPREAYNAECIIPTVKFGGGSIMVWGYMTATGVGVLLLCERRMNSHRYIEVLEEVLEPSALQLFDEDVPDYIFQQDNAPCHKLRAVTSWFRENNVRVLEWPAQSSDLSPIEHLWGILKVKVSKFKCTSKDMLKTKIRDAWNSITPEECFRFIASMPRRVHAVINAKGGTPKY</sequence>
<protein>
    <submittedName>
        <fullName evidence="1">Transposable element-related</fullName>
    </submittedName>
</protein>
<accession>A0ACB9SY67</accession>
<dbReference type="EMBL" id="CM043020">
    <property type="protein sequence ID" value="KAI4459369.1"/>
    <property type="molecule type" value="Genomic_DNA"/>
</dbReference>
<dbReference type="Proteomes" id="UP001056778">
    <property type="component" value="Chromosome 6"/>
</dbReference>
<evidence type="ECO:0000313" key="2">
    <source>
        <dbReference type="Proteomes" id="UP001056778"/>
    </source>
</evidence>